<evidence type="ECO:0000256" key="1">
    <source>
        <dbReference type="ARBA" id="ARBA00007626"/>
    </source>
</evidence>
<dbReference type="Gene3D" id="1.25.40.10">
    <property type="entry name" value="Tetratricopeptide repeat domain"/>
    <property type="match status" value="2"/>
</dbReference>
<dbReference type="EnsemblPlants" id="KQL03486">
    <property type="protein sequence ID" value="KQL03486"/>
    <property type="gene ID" value="SETIT_005172mg"/>
</dbReference>
<dbReference type="eggNOG" id="KOG4197">
    <property type="taxonomic scope" value="Eukaryota"/>
</dbReference>
<dbReference type="FunCoup" id="K3XTB6">
    <property type="interactions" value="89"/>
</dbReference>
<evidence type="ECO:0000313" key="6">
    <source>
        <dbReference type="EnsemblPlants" id="KQL03486"/>
    </source>
</evidence>
<dbReference type="Pfam" id="PF13041">
    <property type="entry name" value="PPR_2"/>
    <property type="match status" value="1"/>
</dbReference>
<dbReference type="SUPFAM" id="SSF48452">
    <property type="entry name" value="TPR-like"/>
    <property type="match status" value="1"/>
</dbReference>
<dbReference type="OMA" id="WQSSHEY"/>
<dbReference type="InterPro" id="IPR002885">
    <property type="entry name" value="PPR_rpt"/>
</dbReference>
<reference evidence="7" key="1">
    <citation type="journal article" date="2012" name="Nat. Biotechnol.">
        <title>Reference genome sequence of the model plant Setaria.</title>
        <authorList>
            <person name="Bennetzen J.L."/>
            <person name="Schmutz J."/>
            <person name="Wang H."/>
            <person name="Percifield R."/>
            <person name="Hawkins J."/>
            <person name="Pontaroli A.C."/>
            <person name="Estep M."/>
            <person name="Feng L."/>
            <person name="Vaughn J.N."/>
            <person name="Grimwood J."/>
            <person name="Jenkins J."/>
            <person name="Barry K."/>
            <person name="Lindquist E."/>
            <person name="Hellsten U."/>
            <person name="Deshpande S."/>
            <person name="Wang X."/>
            <person name="Wu X."/>
            <person name="Mitros T."/>
            <person name="Triplett J."/>
            <person name="Yang X."/>
            <person name="Ye C.Y."/>
            <person name="Mauro-Herrera M."/>
            <person name="Wang L."/>
            <person name="Li P."/>
            <person name="Sharma M."/>
            <person name="Sharma R."/>
            <person name="Ronald P.C."/>
            <person name="Panaud O."/>
            <person name="Kellogg E.A."/>
            <person name="Brutnell T.P."/>
            <person name="Doust A.N."/>
            <person name="Tuskan G.A."/>
            <person name="Rokhsar D."/>
            <person name="Devos K.M."/>
        </authorList>
    </citation>
    <scope>NUCLEOTIDE SEQUENCE [LARGE SCALE GENOMIC DNA]</scope>
    <source>
        <strain evidence="7">cv. Yugu1</strain>
    </source>
</reference>
<dbReference type="PROSITE" id="PS51375">
    <property type="entry name" value="PPR"/>
    <property type="match status" value="2"/>
</dbReference>
<feature type="repeat" description="PPR" evidence="4">
    <location>
        <begin position="206"/>
        <end position="240"/>
    </location>
</feature>
<dbReference type="AlphaFoldDB" id="K3XTB6"/>
<dbReference type="InParanoid" id="K3XTB6"/>
<dbReference type="GO" id="GO:0005739">
    <property type="term" value="C:mitochondrion"/>
    <property type="evidence" value="ECO:0000318"/>
    <property type="project" value="GO_Central"/>
</dbReference>
<dbReference type="EMBL" id="AGNK02002764">
    <property type="status" value="NOT_ANNOTATED_CDS"/>
    <property type="molecule type" value="Genomic_DNA"/>
</dbReference>
<keyword evidence="3" id="KW-0809">Transit peptide</keyword>
<dbReference type="GO" id="GO:0003729">
    <property type="term" value="F:mRNA binding"/>
    <property type="evidence" value="ECO:0007669"/>
    <property type="project" value="UniProtKB-ARBA"/>
</dbReference>
<evidence type="ECO:0000256" key="5">
    <source>
        <dbReference type="SAM" id="MobiDB-lite"/>
    </source>
</evidence>
<evidence type="ECO:0008006" key="8">
    <source>
        <dbReference type="Google" id="ProtNLM"/>
    </source>
</evidence>
<evidence type="ECO:0000256" key="3">
    <source>
        <dbReference type="ARBA" id="ARBA00022946"/>
    </source>
</evidence>
<feature type="repeat" description="PPR" evidence="4">
    <location>
        <begin position="241"/>
        <end position="275"/>
    </location>
</feature>
<dbReference type="HOGENOM" id="CLU_019802_3_0_1"/>
<organism evidence="6 7">
    <name type="scientific">Setaria italica</name>
    <name type="common">Foxtail millet</name>
    <name type="synonym">Panicum italicum</name>
    <dbReference type="NCBI Taxonomy" id="4555"/>
    <lineage>
        <taxon>Eukaryota</taxon>
        <taxon>Viridiplantae</taxon>
        <taxon>Streptophyta</taxon>
        <taxon>Embryophyta</taxon>
        <taxon>Tracheophyta</taxon>
        <taxon>Spermatophyta</taxon>
        <taxon>Magnoliopsida</taxon>
        <taxon>Liliopsida</taxon>
        <taxon>Poales</taxon>
        <taxon>Poaceae</taxon>
        <taxon>PACMAD clade</taxon>
        <taxon>Panicoideae</taxon>
        <taxon>Panicodae</taxon>
        <taxon>Paniceae</taxon>
        <taxon>Cenchrinae</taxon>
        <taxon>Setaria</taxon>
    </lineage>
</organism>
<accession>K3XTB6</accession>
<feature type="region of interest" description="Disordered" evidence="5">
    <location>
        <begin position="75"/>
        <end position="95"/>
    </location>
</feature>
<keyword evidence="2" id="KW-0677">Repeat</keyword>
<dbReference type="PANTHER" id="PTHR45717">
    <property type="entry name" value="OS12G0527900 PROTEIN"/>
    <property type="match status" value="1"/>
</dbReference>
<evidence type="ECO:0000313" key="7">
    <source>
        <dbReference type="Proteomes" id="UP000004995"/>
    </source>
</evidence>
<dbReference type="PANTHER" id="PTHR45717:SF24">
    <property type="entry name" value="PENTACOTRIPEPTIDE-REPEAT REGION OF PRORP DOMAIN-CONTAINING PROTEIN"/>
    <property type="match status" value="1"/>
</dbReference>
<dbReference type="Proteomes" id="UP000004995">
    <property type="component" value="Unassembled WGS sequence"/>
</dbReference>
<dbReference type="InterPro" id="IPR011990">
    <property type="entry name" value="TPR-like_helical_dom_sf"/>
</dbReference>
<protein>
    <recommendedName>
        <fullName evidence="8">Pentacotripeptide-repeat region of PRORP domain-containing protein</fullName>
    </recommendedName>
</protein>
<reference evidence="6" key="2">
    <citation type="submission" date="2018-08" db="UniProtKB">
        <authorList>
            <consortium name="EnsemblPlants"/>
        </authorList>
    </citation>
    <scope>IDENTIFICATION</scope>
    <source>
        <strain evidence="6">Yugu1</strain>
    </source>
</reference>
<evidence type="ECO:0000256" key="2">
    <source>
        <dbReference type="ARBA" id="ARBA00022737"/>
    </source>
</evidence>
<sequence>MAVNERTHRVRPVFVSLGRTPWPRLFRSRISAAPKPSSPSQPAQPKYLSMLLRAVTAGAVRRCISLAPARSAHELAQAQAQPRPRPQPQAQVAGPELRSLEPSWVPLYVRLSKLGSGRPPGSVAAELDAWVSKRRPISVVQIVAYVRKLRKFKKDACALELMDWMEARGAELGLIHHTLRLDLISKVHGIQAAEEYFWSLPDMFKSKKTYACLLNCYSAHGMEDQGLELYEKMKALNFVPDTLMYNSLMALYQKAGQPEKILTTFEEMRESGIMADKFTYFTLIESYIIMNDLDAAEKVLEELQDVAPVHWSLYTLMANSYIKLEQFGKAEAALKKAEKVMDRAELRSWHSLLSLYACSGNSTELKRIWESLRLAFKKCLNRSYRVMLQALSTVDDFDCLQQIFQEWQSSHEYYDMRIANVMIKAYLDKGMIDEAEAIRQSAMAQGHCNENTVQIFAEFYLDKSNVEAALEILRDAKNMVTAHNWVPSKQLVSRFLKYYEESENVDGVESFCEDLKKLECLDGKAYEGSMRTYMAA</sequence>
<dbReference type="Pfam" id="PF01535">
    <property type="entry name" value="PPR"/>
    <property type="match status" value="2"/>
</dbReference>
<name>K3XTB6_SETIT</name>
<evidence type="ECO:0000256" key="4">
    <source>
        <dbReference type="PROSITE-ProRule" id="PRU00708"/>
    </source>
</evidence>
<dbReference type="Gramene" id="KQL03486">
    <property type="protein sequence ID" value="KQL03486"/>
    <property type="gene ID" value="SETIT_005172mg"/>
</dbReference>
<comment type="similarity">
    <text evidence="1">Belongs to the PPR family. P subfamily.</text>
</comment>
<keyword evidence="7" id="KW-1185">Reference proteome</keyword>
<dbReference type="NCBIfam" id="TIGR00756">
    <property type="entry name" value="PPR"/>
    <property type="match status" value="2"/>
</dbReference>
<proteinExistence type="inferred from homology"/>